<dbReference type="RefSeq" id="XP_009826397.1">
    <property type="nucleotide sequence ID" value="XM_009828095.1"/>
</dbReference>
<dbReference type="GeneID" id="20805825"/>
<dbReference type="EMBL" id="KI913119">
    <property type="protein sequence ID" value="ETV84705.1"/>
    <property type="molecule type" value="Genomic_DNA"/>
</dbReference>
<feature type="region of interest" description="Disordered" evidence="1">
    <location>
        <begin position="1"/>
        <end position="35"/>
    </location>
</feature>
<protein>
    <submittedName>
        <fullName evidence="2">Uncharacterized protein</fullName>
    </submittedName>
</protein>
<evidence type="ECO:0000256" key="1">
    <source>
        <dbReference type="SAM" id="MobiDB-lite"/>
    </source>
</evidence>
<dbReference type="VEuPathDB" id="FungiDB:H257_03829"/>
<name>W4GYB0_APHAT</name>
<reference evidence="2" key="1">
    <citation type="submission" date="2013-12" db="EMBL/GenBank/DDBJ databases">
        <title>The Genome Sequence of Aphanomyces astaci APO3.</title>
        <authorList>
            <consortium name="The Broad Institute Genomics Platform"/>
            <person name="Russ C."/>
            <person name="Tyler B."/>
            <person name="van West P."/>
            <person name="Dieguez-Uribeondo J."/>
            <person name="Young S.K."/>
            <person name="Zeng Q."/>
            <person name="Gargeya S."/>
            <person name="Fitzgerald M."/>
            <person name="Abouelleil A."/>
            <person name="Alvarado L."/>
            <person name="Chapman S.B."/>
            <person name="Gainer-Dewar J."/>
            <person name="Goldberg J."/>
            <person name="Griggs A."/>
            <person name="Gujja S."/>
            <person name="Hansen M."/>
            <person name="Howarth C."/>
            <person name="Imamovic A."/>
            <person name="Ireland A."/>
            <person name="Larimer J."/>
            <person name="McCowan C."/>
            <person name="Murphy C."/>
            <person name="Pearson M."/>
            <person name="Poon T.W."/>
            <person name="Priest M."/>
            <person name="Roberts A."/>
            <person name="Saif S."/>
            <person name="Shea T."/>
            <person name="Sykes S."/>
            <person name="Wortman J."/>
            <person name="Nusbaum C."/>
            <person name="Birren B."/>
        </authorList>
    </citation>
    <scope>NUCLEOTIDE SEQUENCE [LARGE SCALE GENOMIC DNA]</scope>
    <source>
        <strain evidence="2">APO3</strain>
    </source>
</reference>
<dbReference type="AlphaFoldDB" id="W4GYB0"/>
<gene>
    <name evidence="2" type="ORF">H257_03829</name>
</gene>
<proteinExistence type="predicted"/>
<accession>W4GYB0</accession>
<feature type="compositionally biased region" description="Low complexity" evidence="1">
    <location>
        <begin position="1"/>
        <end position="19"/>
    </location>
</feature>
<organism evidence="2">
    <name type="scientific">Aphanomyces astaci</name>
    <name type="common">Crayfish plague agent</name>
    <dbReference type="NCBI Taxonomy" id="112090"/>
    <lineage>
        <taxon>Eukaryota</taxon>
        <taxon>Sar</taxon>
        <taxon>Stramenopiles</taxon>
        <taxon>Oomycota</taxon>
        <taxon>Saprolegniomycetes</taxon>
        <taxon>Saprolegniales</taxon>
        <taxon>Verrucalvaceae</taxon>
        <taxon>Aphanomyces</taxon>
    </lineage>
</organism>
<evidence type="ECO:0000313" key="2">
    <source>
        <dbReference type="EMBL" id="ETV84705.1"/>
    </source>
</evidence>
<sequence>MPTTTTTFPTSWSFVPTTTERPDNNSTGKPATSRIELSASIHGTTMLNAKRTGTKPTSMVVPWVDADNSMRLVAI</sequence>